<keyword evidence="6" id="KW-0472">Membrane</keyword>
<dbReference type="PANTHER" id="PTHR30026">
    <property type="entry name" value="OUTER MEMBRANE PROTEIN TOLC"/>
    <property type="match status" value="1"/>
</dbReference>
<dbReference type="SUPFAM" id="SSF56954">
    <property type="entry name" value="Outer membrane efflux proteins (OEP)"/>
    <property type="match status" value="1"/>
</dbReference>
<dbReference type="GO" id="GO:0015562">
    <property type="term" value="F:efflux transmembrane transporter activity"/>
    <property type="evidence" value="ECO:0000318"/>
    <property type="project" value="GO_Central"/>
</dbReference>
<comment type="subcellular location">
    <subcellularLocation>
        <location evidence="1">Cell outer membrane</location>
    </subcellularLocation>
</comment>
<dbReference type="Pfam" id="PF02321">
    <property type="entry name" value="OEP"/>
    <property type="match status" value="2"/>
</dbReference>
<dbReference type="GO" id="GO:0015288">
    <property type="term" value="F:porin activity"/>
    <property type="evidence" value="ECO:0000318"/>
    <property type="project" value="GO_Central"/>
</dbReference>
<evidence type="ECO:0000256" key="8">
    <source>
        <dbReference type="SAM" id="Coils"/>
    </source>
</evidence>
<dbReference type="RefSeq" id="WP_010880659.1">
    <property type="nucleotide sequence ID" value="NC_000918.1"/>
</dbReference>
<dbReference type="EnsemblBacteria" id="AAC07128">
    <property type="protein sequence ID" value="AAC07128"/>
    <property type="gene ID" value="aq_1059"/>
</dbReference>
<keyword evidence="7" id="KW-0998">Cell outer membrane</keyword>
<dbReference type="eggNOG" id="COG1538">
    <property type="taxonomic scope" value="Bacteria"/>
</dbReference>
<dbReference type="PIR" id="C70391">
    <property type="entry name" value="C70391"/>
</dbReference>
<reference evidence="9 10" key="1">
    <citation type="journal article" date="1998" name="Nature">
        <title>The complete genome of the hyperthermophilic bacterium Aquifex aeolicus.</title>
        <authorList>
            <person name="Deckert G."/>
            <person name="Warren P.V."/>
            <person name="Gaasterland T."/>
            <person name="Young W.G."/>
            <person name="Lenox A.L."/>
            <person name="Graham D.E."/>
            <person name="Overbeek R."/>
            <person name="Snead M.A."/>
            <person name="Keller M."/>
            <person name="Aujay M."/>
            <person name="Huber R."/>
            <person name="Feldman R.A."/>
            <person name="Short J.M."/>
            <person name="Olson G.J."/>
            <person name="Swanson R.V."/>
        </authorList>
    </citation>
    <scope>NUCLEOTIDE SEQUENCE [LARGE SCALE GENOMIC DNA]</scope>
    <source>
        <strain evidence="9 10">VF5</strain>
    </source>
</reference>
<protein>
    <recommendedName>
        <fullName evidence="11">Outer membrane efflux protein</fullName>
    </recommendedName>
</protein>
<dbReference type="Proteomes" id="UP000000798">
    <property type="component" value="Chromosome"/>
</dbReference>
<evidence type="ECO:0000256" key="4">
    <source>
        <dbReference type="ARBA" id="ARBA00022452"/>
    </source>
</evidence>
<keyword evidence="4" id="KW-1134">Transmembrane beta strand</keyword>
<proteinExistence type="inferred from homology"/>
<dbReference type="InterPro" id="IPR051906">
    <property type="entry name" value="TolC-like"/>
</dbReference>
<dbReference type="AlphaFoldDB" id="O67158"/>
<dbReference type="FunFam" id="1.20.1600.10:FF:000035">
    <property type="entry name" value="Efflux pump, RND family, outer membrane protein"/>
    <property type="match status" value="1"/>
</dbReference>
<evidence type="ECO:0000256" key="6">
    <source>
        <dbReference type="ARBA" id="ARBA00023136"/>
    </source>
</evidence>
<dbReference type="FunCoup" id="O67158">
    <property type="interactions" value="177"/>
</dbReference>
<keyword evidence="10" id="KW-1185">Reference proteome</keyword>
<evidence type="ECO:0008006" key="11">
    <source>
        <dbReference type="Google" id="ProtNLM"/>
    </source>
</evidence>
<keyword evidence="3" id="KW-0813">Transport</keyword>
<accession>O67158</accession>
<keyword evidence="8" id="KW-0175">Coiled coil</keyword>
<dbReference type="GO" id="GO:0009279">
    <property type="term" value="C:cell outer membrane"/>
    <property type="evidence" value="ECO:0007669"/>
    <property type="project" value="UniProtKB-SubCell"/>
</dbReference>
<feature type="coiled-coil region" evidence="8">
    <location>
        <begin position="308"/>
        <end position="353"/>
    </location>
</feature>
<dbReference type="STRING" id="224324.aq_1059"/>
<evidence type="ECO:0000256" key="1">
    <source>
        <dbReference type="ARBA" id="ARBA00004442"/>
    </source>
</evidence>
<dbReference type="PANTHER" id="PTHR30026:SF20">
    <property type="entry name" value="OUTER MEMBRANE PROTEIN TOLC"/>
    <property type="match status" value="1"/>
</dbReference>
<sequence length="417" mass="49062">MWIILLIPTLLFSLGLQELWKSALKKNPEILAQKQDIRAKEYKLKATKNLYFPLFEAQYSRAWLSEKQKLEVFPFSFDMTKKNYENYSISLKELLYDFGRREKLIDISVKELKVSQYFYEEKKQEILYKVAENYFNVLSVKGKIRIYEEELKAVKSQYQLAKAYYEKGLVAITDLLQAKVRIHEVKEKIRKEKGNLETLLVNLSNLTGIEKEKLRNIQEIEGIPEIKDLSYYLKTAYERRGILKAQKEKVKILENLARIKALEYAPQIFGGLTYYYTNQNPNVEPKGLFSYYVGATLSFQTLKPYYEHLSLKREKIKALKELESLENSIKLQVKSAYEDVLTAKENLKTAKERLKFAKKYYELALEQYKNQLISQTDLLIAEATLTSAKEALLIAKNELWKAYYRLLWASSLLEVER</sequence>
<organism evidence="9 10">
    <name type="scientific">Aquifex aeolicus (strain VF5)</name>
    <dbReference type="NCBI Taxonomy" id="224324"/>
    <lineage>
        <taxon>Bacteria</taxon>
        <taxon>Pseudomonadati</taxon>
        <taxon>Aquificota</taxon>
        <taxon>Aquificia</taxon>
        <taxon>Aquificales</taxon>
        <taxon>Aquificaceae</taxon>
        <taxon>Aquifex</taxon>
    </lineage>
</organism>
<evidence type="ECO:0000256" key="3">
    <source>
        <dbReference type="ARBA" id="ARBA00022448"/>
    </source>
</evidence>
<dbReference type="GO" id="GO:1990281">
    <property type="term" value="C:efflux pump complex"/>
    <property type="evidence" value="ECO:0000318"/>
    <property type="project" value="GO_Central"/>
</dbReference>
<dbReference type="HOGENOM" id="CLU_012817_10_4_0"/>
<dbReference type="EMBL" id="AE000657">
    <property type="protein sequence ID" value="AAC07128.1"/>
    <property type="molecule type" value="Genomic_DNA"/>
</dbReference>
<evidence type="ECO:0000256" key="7">
    <source>
        <dbReference type="ARBA" id="ARBA00023237"/>
    </source>
</evidence>
<dbReference type="InterPro" id="IPR003423">
    <property type="entry name" value="OMP_efflux"/>
</dbReference>
<dbReference type="InParanoid" id="O67158"/>
<name>O67158_AQUAE</name>
<gene>
    <name evidence="9" type="ordered locus">aq_1059</name>
</gene>
<dbReference type="OrthoDB" id="9472at2"/>
<dbReference type="PATRIC" id="fig|224324.8.peg.822"/>
<dbReference type="Gene3D" id="1.20.1600.10">
    <property type="entry name" value="Outer membrane efflux proteins (OEP)"/>
    <property type="match status" value="1"/>
</dbReference>
<evidence type="ECO:0000313" key="10">
    <source>
        <dbReference type="Proteomes" id="UP000000798"/>
    </source>
</evidence>
<evidence type="ECO:0000256" key="2">
    <source>
        <dbReference type="ARBA" id="ARBA00007613"/>
    </source>
</evidence>
<comment type="similarity">
    <text evidence="2">Belongs to the outer membrane factor (OMF) (TC 1.B.17) family.</text>
</comment>
<dbReference type="KEGG" id="aae:aq_1059"/>
<evidence type="ECO:0000256" key="5">
    <source>
        <dbReference type="ARBA" id="ARBA00022692"/>
    </source>
</evidence>
<evidence type="ECO:0000313" key="9">
    <source>
        <dbReference type="EMBL" id="AAC07128.1"/>
    </source>
</evidence>
<keyword evidence="5" id="KW-0812">Transmembrane</keyword>